<feature type="domain" description="PhoU" evidence="2">
    <location>
        <begin position="81"/>
        <end position="172"/>
    </location>
</feature>
<evidence type="ECO:0000256" key="1">
    <source>
        <dbReference type="SAM" id="Phobius"/>
    </source>
</evidence>
<dbReference type="Gene3D" id="1.20.58.220">
    <property type="entry name" value="Phosphate transport system protein phou homolog 2, domain 2"/>
    <property type="match status" value="1"/>
</dbReference>
<reference evidence="3" key="1">
    <citation type="journal article" date="2014" name="Front. Microbiol.">
        <title>High frequency of phylogenetically diverse reductive dehalogenase-homologous genes in deep subseafloor sedimentary metagenomes.</title>
        <authorList>
            <person name="Kawai M."/>
            <person name="Futagami T."/>
            <person name="Toyoda A."/>
            <person name="Takaki Y."/>
            <person name="Nishi S."/>
            <person name="Hori S."/>
            <person name="Arai W."/>
            <person name="Tsubouchi T."/>
            <person name="Morono Y."/>
            <person name="Uchiyama I."/>
            <person name="Ito T."/>
            <person name="Fujiyama A."/>
            <person name="Inagaki F."/>
            <person name="Takami H."/>
        </authorList>
    </citation>
    <scope>NUCLEOTIDE SEQUENCE</scope>
    <source>
        <strain evidence="3">Expedition CK06-06</strain>
    </source>
</reference>
<keyword evidence="1" id="KW-0812">Transmembrane</keyword>
<dbReference type="PANTHER" id="PTHR42930">
    <property type="entry name" value="PHOSPHATE-SPECIFIC TRANSPORT SYSTEM ACCESSORY PROTEIN PHOU"/>
    <property type="match status" value="1"/>
</dbReference>
<proteinExistence type="predicted"/>
<comment type="caution">
    <text evidence="3">The sequence shown here is derived from an EMBL/GenBank/DDBJ whole genome shotgun (WGS) entry which is preliminary data.</text>
</comment>
<sequence length="259" mass="29972">KFDVDEIKNSDFLFRLLIGAYIMGYNIIEVRSSKKFESVIRDTVRNFSKITIGTEIMEESDNIIIIKDLLDPKEMPFEKTIKRMYILANSMHEDALKALETGAKRLAEKVIESDDDIDRLNWLVERQAHIVLRDIILCQKLDITLEDASNYKFISRFLERIGDHAVKIAKNVILIDYQKIDKELYNNIMEASEISLELLNMSLDAWLQKDLNLANENIESIKKLTKACNAIKISPNSEYLVEIGFIIESIRRTGEYSSD</sequence>
<dbReference type="GO" id="GO:0030643">
    <property type="term" value="P:intracellular phosphate ion homeostasis"/>
    <property type="evidence" value="ECO:0007669"/>
    <property type="project" value="InterPro"/>
</dbReference>
<dbReference type="InterPro" id="IPR026022">
    <property type="entry name" value="PhoU_dom"/>
</dbReference>
<evidence type="ECO:0000313" key="3">
    <source>
        <dbReference type="EMBL" id="GAJ13417.1"/>
    </source>
</evidence>
<dbReference type="InterPro" id="IPR038078">
    <property type="entry name" value="PhoU-like_sf"/>
</dbReference>
<keyword evidence="1" id="KW-0472">Membrane</keyword>
<dbReference type="InterPro" id="IPR028366">
    <property type="entry name" value="PhoU"/>
</dbReference>
<feature type="transmembrane region" description="Helical" evidence="1">
    <location>
        <begin position="12"/>
        <end position="28"/>
    </location>
</feature>
<organism evidence="3">
    <name type="scientific">marine sediment metagenome</name>
    <dbReference type="NCBI Taxonomy" id="412755"/>
    <lineage>
        <taxon>unclassified sequences</taxon>
        <taxon>metagenomes</taxon>
        <taxon>ecological metagenomes</taxon>
    </lineage>
</organism>
<feature type="non-terminal residue" evidence="3">
    <location>
        <position position="1"/>
    </location>
</feature>
<dbReference type="GO" id="GO:0045936">
    <property type="term" value="P:negative regulation of phosphate metabolic process"/>
    <property type="evidence" value="ECO:0007669"/>
    <property type="project" value="InterPro"/>
</dbReference>
<dbReference type="SUPFAM" id="SSF109755">
    <property type="entry name" value="PhoU-like"/>
    <property type="match status" value="1"/>
</dbReference>
<keyword evidence="1" id="KW-1133">Transmembrane helix</keyword>
<dbReference type="EMBL" id="BARW01025875">
    <property type="protein sequence ID" value="GAJ13417.1"/>
    <property type="molecule type" value="Genomic_DNA"/>
</dbReference>
<accession>X1V9U2</accession>
<feature type="non-terminal residue" evidence="3">
    <location>
        <position position="259"/>
    </location>
</feature>
<gene>
    <name evidence="3" type="ORF">S12H4_42313</name>
</gene>
<dbReference type="Pfam" id="PF01895">
    <property type="entry name" value="PhoU"/>
    <property type="match status" value="1"/>
</dbReference>
<dbReference type="PANTHER" id="PTHR42930:SF2">
    <property type="entry name" value="PHOU DOMAIN-CONTAINING PROTEIN"/>
    <property type="match status" value="1"/>
</dbReference>
<dbReference type="AlphaFoldDB" id="X1V9U2"/>
<evidence type="ECO:0000259" key="2">
    <source>
        <dbReference type="Pfam" id="PF01895"/>
    </source>
</evidence>
<name>X1V9U2_9ZZZZ</name>
<protein>
    <recommendedName>
        <fullName evidence="2">PhoU domain-containing protein</fullName>
    </recommendedName>
</protein>